<gene>
    <name evidence="2" type="ORF">LO55_3020</name>
</gene>
<evidence type="ECO:0000313" key="3">
    <source>
        <dbReference type="Proteomes" id="UP000180246"/>
    </source>
</evidence>
<evidence type="ECO:0000256" key="1">
    <source>
        <dbReference type="SAM" id="MobiDB-lite"/>
    </source>
</evidence>
<organism evidence="2 3">
    <name type="scientific">Massilia timonae</name>
    <dbReference type="NCBI Taxonomy" id="47229"/>
    <lineage>
        <taxon>Bacteria</taxon>
        <taxon>Pseudomonadati</taxon>
        <taxon>Pseudomonadota</taxon>
        <taxon>Betaproteobacteria</taxon>
        <taxon>Burkholderiales</taxon>
        <taxon>Oxalobacteraceae</taxon>
        <taxon>Telluria group</taxon>
        <taxon>Massilia</taxon>
    </lineage>
</organism>
<evidence type="ECO:0000313" key="2">
    <source>
        <dbReference type="EMBL" id="OIJ40710.1"/>
    </source>
</evidence>
<dbReference type="AlphaFoldDB" id="A0A1S2N7C2"/>
<accession>A0A1S2N7C2</accession>
<protein>
    <submittedName>
        <fullName evidence="2">Uncharacterized protein</fullName>
    </submittedName>
</protein>
<dbReference type="Proteomes" id="UP000180246">
    <property type="component" value="Unassembled WGS sequence"/>
</dbReference>
<comment type="caution">
    <text evidence="2">The sequence shown here is derived from an EMBL/GenBank/DDBJ whole genome shotgun (WGS) entry which is preliminary data.</text>
</comment>
<name>A0A1S2N7C2_9BURK</name>
<reference evidence="2 3" key="1">
    <citation type="submission" date="2014-10" db="EMBL/GenBank/DDBJ databases">
        <authorList>
            <person name="Seo M.-J."/>
            <person name="Seok Y.J."/>
            <person name="Cha I.-T."/>
        </authorList>
    </citation>
    <scope>NUCLEOTIDE SEQUENCE [LARGE SCALE GENOMIC DNA]</scope>
    <source>
        <strain evidence="2 3">NEU</strain>
    </source>
</reference>
<dbReference type="EMBL" id="JRYB01000001">
    <property type="protein sequence ID" value="OIJ40710.1"/>
    <property type="molecule type" value="Genomic_DNA"/>
</dbReference>
<feature type="region of interest" description="Disordered" evidence="1">
    <location>
        <begin position="1003"/>
        <end position="1042"/>
    </location>
</feature>
<sequence>MASLGNKSIQVAAIELDPYAVLANGDPSQLEHSSKRLLIKGLKASEANDPYFRRGDFRRRFSVAGFFTREVIEEIKPLLMATSGGHLRDLIMELLQGSPAVEHLVSELRQLILTRDEDENTRVLASASLLALKNHDHLSDLGFLISEASHSSLKVADTIIQTLKPQTFEKSTLADFLKACSALYPNRQMRHERTVGARYFIKRFIRTLNLTTIESLLDELTKELTCKCEKDVYACECQGGMSKIIGSMLDRYFELTTPPYDPEQIWHWIRSLKFNEQKTADQSKSVRMLQQKHDLRQGIIAHVFGKMNDRDKIFETKINKFHWYGHSGLQFQPADYEFIADLAFRNDNVELWASFIAGHQYHRSSTDRGPDSLRQHMRTQALNKPSLMVEWVKSNRAAAQRHSNSHIPRLSRNRKAARRRAEMAKIRAANIKFIRDNRALVESGRHFECLTYFASLVLSSPNRIAMEFGDEVLVRKALRNCIDFIGPDVPHLTRLAELRCASQGLYIEKVLYAACLEIMRARGNLENIDPRLLVALRTNIQIHYDAVSDEERCALKEEIDRSALSDPISSENFLRQYIEPQLACSGCKHPEVWLLQSEKVFRHLQSTLSIEWLSRFHDLALEPLDTLFEIAAKHGNRTELQRIILDRCADFMSAWPEATENDGMERKRTFWLMRAWYFVGNTPEVCWEWLKAHKETLLLLQDRSERIKYNGQSYWPALDSGKIEAILDAFIDKWPKVVLPNSWGSESPKEETAYRFLTEVIWSLNADVPDLAIPIIKRLLADMRFADMHKDLKSIHAAQIRKKALSDFAPPSPHDIVSRLDRDAVVTVEGLRQIVIQELENFQKALDGGEFNSAARFYEKGERLDEVRATLIIAERLNLRLEPQGIVVTPEHQLKNAKRSDFTASKVIGGRRRLLVTEVKGQWHKELYTAASSQLYERYSIHPDAEQQGIFLVIWFGTGEPVAGRTKHGIETAQELKDSIEVCLPQEIRGLIDVFVMDVSRPNATNTPCDRPPRATSLPRPAPRHEEAGQVPSIKGDQRCLK</sequence>
<proteinExistence type="predicted"/>